<feature type="transmembrane region" description="Helical" evidence="1">
    <location>
        <begin position="39"/>
        <end position="59"/>
    </location>
</feature>
<sequence length="391" mass="38781">MSTISKDRAVLLLSAGHACVDVYQGAVAALVPFLAAERGYGYAAVSGVVLAASLLSSVAQPLFGALTDRRPAPWLLPAGTLAAGAGIAAVGVVEGYWAVLAAVALSGVGVAAYHPESARVARIAARGGHTPMGWFSLGGNVGFAVAPVLVTAVVAGAGLAGTPLLGLPAVIGALLCAAAVRRLGGAHGRGVGTRGADAPSRPDDVRSFLRLATAVGLRSVVYVGLSTFIALYAQERVGGGAAVGAAALFLLYCGGAVGTVVGGRLAERRDRVAVVRWAYLCAIVAVAGTVLVPGPAMLVFVAAASGALYVPFSLQVTLAQDYLPNRVGTAGGVTLGLAVSVGGVASPAVGAVADAASLQAALVPLIALPLLSWLAVRRLREPAVPARPGSR</sequence>
<feature type="transmembrane region" description="Helical" evidence="1">
    <location>
        <begin position="298"/>
        <end position="318"/>
    </location>
</feature>
<dbReference type="Gene3D" id="1.20.1250.20">
    <property type="entry name" value="MFS general substrate transporter like domains"/>
    <property type="match status" value="2"/>
</dbReference>
<protein>
    <submittedName>
        <fullName evidence="2">MFS transporter</fullName>
    </submittedName>
</protein>
<dbReference type="PANTHER" id="PTHR43129">
    <property type="entry name" value="FOSMIDOMYCIN RESISTANCE PROTEIN"/>
    <property type="match status" value="1"/>
</dbReference>
<feature type="transmembrane region" description="Helical" evidence="1">
    <location>
        <begin position="96"/>
        <end position="113"/>
    </location>
</feature>
<evidence type="ECO:0000313" key="3">
    <source>
        <dbReference type="Proteomes" id="UP001527866"/>
    </source>
</evidence>
<dbReference type="EMBL" id="JAQFWQ010000020">
    <property type="protein sequence ID" value="MDA2810840.1"/>
    <property type="molecule type" value="Genomic_DNA"/>
</dbReference>
<accession>A0ABT4U1M7</accession>
<dbReference type="InterPro" id="IPR036259">
    <property type="entry name" value="MFS_trans_sf"/>
</dbReference>
<dbReference type="CDD" id="cd17478">
    <property type="entry name" value="MFS_FsR"/>
    <property type="match status" value="1"/>
</dbReference>
<dbReference type="Pfam" id="PF07690">
    <property type="entry name" value="MFS_1"/>
    <property type="match status" value="1"/>
</dbReference>
<feature type="transmembrane region" description="Helical" evidence="1">
    <location>
        <begin position="356"/>
        <end position="376"/>
    </location>
</feature>
<keyword evidence="3" id="KW-1185">Reference proteome</keyword>
<gene>
    <name evidence="2" type="ORF">O4J56_09360</name>
</gene>
<organism evidence="2 3">
    <name type="scientific">Nocardiopsis endophytica</name>
    <dbReference type="NCBI Taxonomy" id="3018445"/>
    <lineage>
        <taxon>Bacteria</taxon>
        <taxon>Bacillati</taxon>
        <taxon>Actinomycetota</taxon>
        <taxon>Actinomycetes</taxon>
        <taxon>Streptosporangiales</taxon>
        <taxon>Nocardiopsidaceae</taxon>
        <taxon>Nocardiopsis</taxon>
    </lineage>
</organism>
<feature type="transmembrane region" description="Helical" evidence="1">
    <location>
        <begin position="273"/>
        <end position="292"/>
    </location>
</feature>
<feature type="transmembrane region" description="Helical" evidence="1">
    <location>
        <begin position="71"/>
        <end position="90"/>
    </location>
</feature>
<feature type="transmembrane region" description="Helical" evidence="1">
    <location>
        <begin position="165"/>
        <end position="184"/>
    </location>
</feature>
<dbReference type="RefSeq" id="WP_270685189.1">
    <property type="nucleotide sequence ID" value="NZ_JAQFWQ010000020.1"/>
</dbReference>
<evidence type="ECO:0000256" key="1">
    <source>
        <dbReference type="SAM" id="Phobius"/>
    </source>
</evidence>
<feature type="transmembrane region" description="Helical" evidence="1">
    <location>
        <begin position="211"/>
        <end position="233"/>
    </location>
</feature>
<dbReference type="SUPFAM" id="SSF103473">
    <property type="entry name" value="MFS general substrate transporter"/>
    <property type="match status" value="1"/>
</dbReference>
<feature type="transmembrane region" description="Helical" evidence="1">
    <location>
        <begin position="239"/>
        <end position="261"/>
    </location>
</feature>
<feature type="transmembrane region" description="Helical" evidence="1">
    <location>
        <begin position="330"/>
        <end position="350"/>
    </location>
</feature>
<dbReference type="InterPro" id="IPR011701">
    <property type="entry name" value="MFS"/>
</dbReference>
<comment type="caution">
    <text evidence="2">The sequence shown here is derived from an EMBL/GenBank/DDBJ whole genome shotgun (WGS) entry which is preliminary data.</text>
</comment>
<dbReference type="PANTHER" id="PTHR43129:SF1">
    <property type="entry name" value="FOSMIDOMYCIN RESISTANCE PROTEIN"/>
    <property type="match status" value="1"/>
</dbReference>
<reference evidence="2 3" key="1">
    <citation type="submission" date="2023-01" db="EMBL/GenBank/DDBJ databases">
        <title>Draft genome sequence of Nocardiopsis sp. RSe5-2 isolated from halophytes.</title>
        <authorList>
            <person name="Duangmal K."/>
            <person name="Chantavorakit T."/>
        </authorList>
    </citation>
    <scope>NUCLEOTIDE SEQUENCE [LARGE SCALE GENOMIC DNA]</scope>
    <source>
        <strain evidence="2 3">RSe5-2</strain>
    </source>
</reference>
<keyword evidence="1" id="KW-0472">Membrane</keyword>
<keyword evidence="1" id="KW-1133">Transmembrane helix</keyword>
<keyword evidence="1" id="KW-0812">Transmembrane</keyword>
<proteinExistence type="predicted"/>
<feature type="transmembrane region" description="Helical" evidence="1">
    <location>
        <begin position="134"/>
        <end position="159"/>
    </location>
</feature>
<name>A0ABT4U1M7_9ACTN</name>
<evidence type="ECO:0000313" key="2">
    <source>
        <dbReference type="EMBL" id="MDA2810840.1"/>
    </source>
</evidence>
<dbReference type="Proteomes" id="UP001527866">
    <property type="component" value="Unassembled WGS sequence"/>
</dbReference>